<dbReference type="Gene3D" id="3.30.565.10">
    <property type="entry name" value="Histidine kinase-like ATPase, C-terminal domain"/>
    <property type="match status" value="1"/>
</dbReference>
<accession>A0AA45WN80</accession>
<evidence type="ECO:0000313" key="1">
    <source>
        <dbReference type="EMBL" id="SMP17776.1"/>
    </source>
</evidence>
<organism evidence="1 2">
    <name type="scientific">Venenivibrio stagnispumantis</name>
    <dbReference type="NCBI Taxonomy" id="407998"/>
    <lineage>
        <taxon>Bacteria</taxon>
        <taxon>Pseudomonadati</taxon>
        <taxon>Aquificota</taxon>
        <taxon>Aquificia</taxon>
        <taxon>Aquificales</taxon>
        <taxon>Hydrogenothermaceae</taxon>
        <taxon>Venenivibrio</taxon>
    </lineage>
</organism>
<dbReference type="AlphaFoldDB" id="A0AA45WN80"/>
<reference evidence="1" key="1">
    <citation type="submission" date="2017-05" db="EMBL/GenBank/DDBJ databases">
        <authorList>
            <person name="Varghese N."/>
            <person name="Submissions S."/>
        </authorList>
    </citation>
    <scope>NUCLEOTIDE SEQUENCE</scope>
    <source>
        <strain evidence="1">DSM 18763</strain>
    </source>
</reference>
<protein>
    <recommendedName>
        <fullName evidence="3">Histidine kinase-, DNA gyrase B-, and HSP90-like ATPase</fullName>
    </recommendedName>
</protein>
<dbReference type="SUPFAM" id="SSF55874">
    <property type="entry name" value="ATPase domain of HSP90 chaperone/DNA topoisomerase II/histidine kinase"/>
    <property type="match status" value="1"/>
</dbReference>
<dbReference type="EMBL" id="FXTX01000016">
    <property type="protein sequence ID" value="SMP17776.1"/>
    <property type="molecule type" value="Genomic_DNA"/>
</dbReference>
<evidence type="ECO:0000313" key="2">
    <source>
        <dbReference type="Proteomes" id="UP001157947"/>
    </source>
</evidence>
<evidence type="ECO:0008006" key="3">
    <source>
        <dbReference type="Google" id="ProtNLM"/>
    </source>
</evidence>
<gene>
    <name evidence="1" type="ORF">SAMN06264868_11639</name>
</gene>
<dbReference type="InterPro" id="IPR036890">
    <property type="entry name" value="HATPase_C_sf"/>
</dbReference>
<sequence>MDLPDIKISAKKSNPSVEYLITLYTSQYDPKKNFIPIEIANIGNQKDIQNRMLSMILRYDVFQSLSKEDYLDLKNYVDYMIGEVLSNAITHSCSNIGAVITGQIFPQQRKLQICIVDRGVGFLYNLQKRYKDVKTEEEAIIKALEKGVSSPPIQSNPYYSQISHAGYGLYVLKTIIEKTEGNLLIISNNGVVKLTSKGVLSKTINTSWKGVIVAFEFFEDKINYSFSEFMKIFVLNNEDEIF</sequence>
<name>A0AA45WN80_9AQUI</name>
<dbReference type="Proteomes" id="UP001157947">
    <property type="component" value="Unassembled WGS sequence"/>
</dbReference>
<proteinExistence type="predicted"/>
<keyword evidence="2" id="KW-1185">Reference proteome</keyword>
<comment type="caution">
    <text evidence="1">The sequence shown here is derived from an EMBL/GenBank/DDBJ whole genome shotgun (WGS) entry which is preliminary data.</text>
</comment>